<dbReference type="EMBL" id="LKAM01000001">
    <property type="protein sequence ID" value="KUM51304.1"/>
    <property type="molecule type" value="Genomic_DNA"/>
</dbReference>
<dbReference type="AlphaFoldDB" id="A0A101M562"/>
<comment type="caution">
    <text evidence="1">The sequence shown here is derived from an EMBL/GenBank/DDBJ whole genome shotgun (WGS) entry which is preliminary data.</text>
</comment>
<protein>
    <submittedName>
        <fullName evidence="1">Uncharacterized protein</fullName>
    </submittedName>
</protein>
<name>A0A101M562_PICGL</name>
<geneLocation type="mitochondrion" evidence="1"/>
<gene>
    <name evidence="1" type="ORF">ABT39_MTgene1151</name>
</gene>
<sequence length="77" mass="8800">MVPMTRKPMTRKCNIPSRAYRQAKKKNKQEFSYVLIPPSCYAVESISSYAVESISSSPEQPRDRMGMDVQLNLPYAV</sequence>
<proteinExistence type="predicted"/>
<reference evidence="1" key="1">
    <citation type="journal article" date="2015" name="Genome Biol. Evol.">
        <title>Organellar Genomes of White Spruce (Picea glauca): Assembly and Annotation.</title>
        <authorList>
            <person name="Jackman S.D."/>
            <person name="Warren R.L."/>
            <person name="Gibb E.A."/>
            <person name="Vandervalk B.P."/>
            <person name="Mohamadi H."/>
            <person name="Chu J."/>
            <person name="Raymond A."/>
            <person name="Pleasance S."/>
            <person name="Coope R."/>
            <person name="Wildung M.R."/>
            <person name="Ritland C.E."/>
            <person name="Bousquet J."/>
            <person name="Jones S.J."/>
            <person name="Bohlmann J."/>
            <person name="Birol I."/>
        </authorList>
    </citation>
    <scope>NUCLEOTIDE SEQUENCE [LARGE SCALE GENOMIC DNA]</scope>
    <source>
        <tissue evidence="1">Flushing bud</tissue>
    </source>
</reference>
<accession>A0A101M562</accession>
<evidence type="ECO:0000313" key="1">
    <source>
        <dbReference type="EMBL" id="KUM51304.1"/>
    </source>
</evidence>
<organism evidence="1">
    <name type="scientific">Picea glauca</name>
    <name type="common">White spruce</name>
    <name type="synonym">Pinus glauca</name>
    <dbReference type="NCBI Taxonomy" id="3330"/>
    <lineage>
        <taxon>Eukaryota</taxon>
        <taxon>Viridiplantae</taxon>
        <taxon>Streptophyta</taxon>
        <taxon>Embryophyta</taxon>
        <taxon>Tracheophyta</taxon>
        <taxon>Spermatophyta</taxon>
        <taxon>Pinopsida</taxon>
        <taxon>Pinidae</taxon>
        <taxon>Conifers I</taxon>
        <taxon>Pinales</taxon>
        <taxon>Pinaceae</taxon>
        <taxon>Picea</taxon>
    </lineage>
</organism>
<keyword evidence="1" id="KW-0496">Mitochondrion</keyword>